<name>A0ABS2DH38_9BACI</name>
<protein>
    <submittedName>
        <fullName evidence="1">NAD(P)-binding protein</fullName>
    </submittedName>
</protein>
<evidence type="ECO:0000313" key="1">
    <source>
        <dbReference type="EMBL" id="MBM6617799.1"/>
    </source>
</evidence>
<dbReference type="SUPFAM" id="SSF51905">
    <property type="entry name" value="FAD/NAD(P)-binding domain"/>
    <property type="match status" value="1"/>
</dbReference>
<keyword evidence="2" id="KW-1185">Reference proteome</keyword>
<dbReference type="EMBL" id="JAFELM010000028">
    <property type="protein sequence ID" value="MBM6617799.1"/>
    <property type="molecule type" value="Genomic_DNA"/>
</dbReference>
<accession>A0ABS2DH38</accession>
<dbReference type="RefSeq" id="WP_204203170.1">
    <property type="nucleotide sequence ID" value="NZ_JAFELM010000028.1"/>
</dbReference>
<gene>
    <name evidence="1" type="ORF">JR050_08975</name>
</gene>
<proteinExistence type="predicted"/>
<sequence>MSNLVCIIGAGIGGLTAGAYLGKAGFDVTVVEKATTVGGSAGWYVRKGRRFLPEQL</sequence>
<reference evidence="1 2" key="1">
    <citation type="submission" date="2021-02" db="EMBL/GenBank/DDBJ databases">
        <title>Bacillus sp. RD4P76, an endophyte from a halophyte.</title>
        <authorList>
            <person name="Sun J.-Q."/>
        </authorList>
    </citation>
    <scope>NUCLEOTIDE SEQUENCE [LARGE SCALE GENOMIC DNA]</scope>
    <source>
        <strain evidence="1 2">RD4P76</strain>
    </source>
</reference>
<dbReference type="Proteomes" id="UP001518925">
    <property type="component" value="Unassembled WGS sequence"/>
</dbReference>
<evidence type="ECO:0000313" key="2">
    <source>
        <dbReference type="Proteomes" id="UP001518925"/>
    </source>
</evidence>
<organism evidence="1 2">
    <name type="scientific">Bacillus suaedaesalsae</name>
    <dbReference type="NCBI Taxonomy" id="2810349"/>
    <lineage>
        <taxon>Bacteria</taxon>
        <taxon>Bacillati</taxon>
        <taxon>Bacillota</taxon>
        <taxon>Bacilli</taxon>
        <taxon>Bacillales</taxon>
        <taxon>Bacillaceae</taxon>
        <taxon>Bacillus</taxon>
    </lineage>
</organism>
<dbReference type="InterPro" id="IPR045892">
    <property type="entry name" value="CrtISO-like"/>
</dbReference>
<dbReference type="PANTHER" id="PTHR46313:SF3">
    <property type="entry name" value="PROLYCOPENE ISOMERASE, CHLOROPLASTIC"/>
    <property type="match status" value="1"/>
</dbReference>
<comment type="caution">
    <text evidence="1">The sequence shown here is derived from an EMBL/GenBank/DDBJ whole genome shotgun (WGS) entry which is preliminary data.</text>
</comment>
<dbReference type="Gene3D" id="3.50.50.60">
    <property type="entry name" value="FAD/NAD(P)-binding domain"/>
    <property type="match status" value="1"/>
</dbReference>
<dbReference type="InterPro" id="IPR036188">
    <property type="entry name" value="FAD/NAD-bd_sf"/>
</dbReference>
<dbReference type="Pfam" id="PF13450">
    <property type="entry name" value="NAD_binding_8"/>
    <property type="match status" value="1"/>
</dbReference>
<dbReference type="PANTHER" id="PTHR46313">
    <property type="match status" value="1"/>
</dbReference>